<accession>A0A425XYV2</accession>
<feature type="signal peptide" evidence="7">
    <location>
        <begin position="1"/>
        <end position="22"/>
    </location>
</feature>
<dbReference type="Gene3D" id="2.40.10.10">
    <property type="entry name" value="Trypsin-like serine proteases"/>
    <property type="match status" value="1"/>
</dbReference>
<evidence type="ECO:0000256" key="7">
    <source>
        <dbReference type="RuleBase" id="RU366067"/>
    </source>
</evidence>
<dbReference type="InterPro" id="IPR019500">
    <property type="entry name" value="Pep_S46"/>
</dbReference>
<dbReference type="AlphaFoldDB" id="A0A425XYV2"/>
<dbReference type="InterPro" id="IPR009003">
    <property type="entry name" value="Peptidase_S1_PA"/>
</dbReference>
<keyword evidence="3 7" id="KW-0645">Protease</keyword>
<evidence type="ECO:0000256" key="4">
    <source>
        <dbReference type="ARBA" id="ARBA00022729"/>
    </source>
</evidence>
<dbReference type="OrthoDB" id="9805367at2"/>
<keyword evidence="2 7" id="KW-0031">Aminopeptidase</keyword>
<dbReference type="Proteomes" id="UP000285794">
    <property type="component" value="Unassembled WGS sequence"/>
</dbReference>
<evidence type="ECO:0000256" key="5">
    <source>
        <dbReference type="ARBA" id="ARBA00022801"/>
    </source>
</evidence>
<gene>
    <name evidence="8" type="ORF">DWB61_13005</name>
</gene>
<sequence>MRKLASLVLGLSLLLTFSTAKADEGMWLLSLLKKQNAAEMQKMGFKLSAEDIYDINNNCMKDAIVGLGRAGRPFRHFCTGEIISNQGLFLTNHHCGFPSIQSHSTTEHDYLEDGFWAYDKSEELTNEGITASILVRMEDVTKKVLSTVNDEMTEDERYAAIEKVATEIEKATEEASEYRASVKSMFEGNQYFLFVYEIYEDVRLVGAPPQSMGKFGGDTDNWMWPRHTADFSMFRIYTDANGKPAKYAATNIPLKPKHHLPVSIKGVQEKDFAMIMGFPGTTNRYLTSFGLEETMNITNQNRYDIRTVKLDIMMKDMLKDPKVRIQYASKHAGSANYWKYSNEQNKALTSLNTMAAKKEIESEYNTWANKKSKRTAKYGDALNMIEKSYADRKEVRYDMSFLSEALLQGAEMYMFAYRSTGLMKKLSADTLDQDAIAKTVEGLKGSAKGFYKDYNLSTDQKLMAALFAKYAENIPAEKRPDIFKVIAEEYNNDFEKFAAEVYSKSVFASEESFNKFIENPTAEVIENDMAYKVGNSIIALYRTISGEMDKGAEQLRKGKRLFVDGLMQINKKKNLAPDANSTLRLTYGTVGGYSPKDAVIFKHYTTLKGVMEKEDSTSHEFKVPAKLKELYKNRDFGQYADKEGNLHACFLTNSDITGGNSGSPVINGNGELIGTAFDGNSEAMSGDIDFEDNLQRCINLDIRYTLFIIEKYAGAKNLIDEMTIVK</sequence>
<comment type="function">
    <text evidence="7">Catalyzes the removal of dipeptides from the N-terminus of oligopeptides.</text>
</comment>
<dbReference type="EMBL" id="QQWG01000014">
    <property type="protein sequence ID" value="RRG20262.1"/>
    <property type="molecule type" value="Genomic_DNA"/>
</dbReference>
<dbReference type="GO" id="GO:0070009">
    <property type="term" value="F:serine-type aminopeptidase activity"/>
    <property type="evidence" value="ECO:0007669"/>
    <property type="project" value="UniProtKB-UniRule"/>
</dbReference>
<evidence type="ECO:0000256" key="3">
    <source>
        <dbReference type="ARBA" id="ARBA00022670"/>
    </source>
</evidence>
<organism evidence="8 9">
    <name type="scientific">Ancylomarina euxinus</name>
    <dbReference type="NCBI Taxonomy" id="2283627"/>
    <lineage>
        <taxon>Bacteria</taxon>
        <taxon>Pseudomonadati</taxon>
        <taxon>Bacteroidota</taxon>
        <taxon>Bacteroidia</taxon>
        <taxon>Marinilabiliales</taxon>
        <taxon>Marinifilaceae</taxon>
        <taxon>Ancylomarina</taxon>
    </lineage>
</organism>
<evidence type="ECO:0000256" key="2">
    <source>
        <dbReference type="ARBA" id="ARBA00022438"/>
    </source>
</evidence>
<dbReference type="PANTHER" id="PTHR38469:SF1">
    <property type="entry name" value="PERIPLASMIC PEPTIDASE SUBFAMILY S1B"/>
    <property type="match status" value="1"/>
</dbReference>
<keyword evidence="6 7" id="KW-0720">Serine protease</keyword>
<feature type="chain" id="PRO_5023158850" description="Dipeptidyl-peptidase" evidence="7">
    <location>
        <begin position="23"/>
        <end position="726"/>
    </location>
</feature>
<evidence type="ECO:0000256" key="6">
    <source>
        <dbReference type="ARBA" id="ARBA00022825"/>
    </source>
</evidence>
<dbReference type="GO" id="GO:0006508">
    <property type="term" value="P:proteolysis"/>
    <property type="evidence" value="ECO:0007669"/>
    <property type="project" value="UniProtKB-KW"/>
</dbReference>
<name>A0A425XYV2_9BACT</name>
<evidence type="ECO:0000313" key="9">
    <source>
        <dbReference type="Proteomes" id="UP000285794"/>
    </source>
</evidence>
<comment type="caution">
    <text evidence="8">The sequence shown here is derived from an EMBL/GenBank/DDBJ whole genome shotgun (WGS) entry which is preliminary data.</text>
</comment>
<comment type="similarity">
    <text evidence="1 7">Belongs to the peptidase S46 family.</text>
</comment>
<dbReference type="RefSeq" id="WP_125031319.1">
    <property type="nucleotide sequence ID" value="NZ_JAPXVP010000012.1"/>
</dbReference>
<keyword evidence="5 7" id="KW-0378">Hydrolase</keyword>
<keyword evidence="4 7" id="KW-0732">Signal</keyword>
<dbReference type="EC" id="3.4.14.-" evidence="7"/>
<dbReference type="PANTHER" id="PTHR38469">
    <property type="entry name" value="PERIPLASMIC PEPTIDASE SUBFAMILY S1B"/>
    <property type="match status" value="1"/>
</dbReference>
<reference evidence="8 9" key="1">
    <citation type="submission" date="2018-07" db="EMBL/GenBank/DDBJ databases">
        <title>Draft genome sequence of Ancylomarina sp. M1P.</title>
        <authorList>
            <person name="Yadav S."/>
            <person name="Villanueva L."/>
            <person name="Damste J.S.S."/>
        </authorList>
    </citation>
    <scope>NUCLEOTIDE SEQUENCE [LARGE SCALE GENOMIC DNA]</scope>
    <source>
        <strain evidence="8 9">M1P</strain>
    </source>
</reference>
<keyword evidence="9" id="KW-1185">Reference proteome</keyword>
<evidence type="ECO:0000313" key="8">
    <source>
        <dbReference type="EMBL" id="RRG20262.1"/>
    </source>
</evidence>
<protein>
    <recommendedName>
        <fullName evidence="7">Dipeptidyl-peptidase</fullName>
        <ecNumber evidence="7">3.4.14.-</ecNumber>
    </recommendedName>
</protein>
<dbReference type="Pfam" id="PF10459">
    <property type="entry name" value="Peptidase_S46"/>
    <property type="match status" value="1"/>
</dbReference>
<proteinExistence type="inferred from homology"/>
<dbReference type="GO" id="GO:0043171">
    <property type="term" value="P:peptide catabolic process"/>
    <property type="evidence" value="ECO:0007669"/>
    <property type="project" value="UniProtKB-UniRule"/>
</dbReference>
<evidence type="ECO:0000256" key="1">
    <source>
        <dbReference type="ARBA" id="ARBA00010491"/>
    </source>
</evidence>
<dbReference type="InterPro" id="IPR043504">
    <property type="entry name" value="Peptidase_S1_PA_chymotrypsin"/>
</dbReference>
<dbReference type="SUPFAM" id="SSF50494">
    <property type="entry name" value="Trypsin-like serine proteases"/>
    <property type="match status" value="1"/>
</dbReference>
<dbReference type="GO" id="GO:0008239">
    <property type="term" value="F:dipeptidyl-peptidase activity"/>
    <property type="evidence" value="ECO:0007669"/>
    <property type="project" value="UniProtKB-UniRule"/>
</dbReference>